<evidence type="ECO:0000256" key="12">
    <source>
        <dbReference type="ARBA" id="ARBA00023098"/>
    </source>
</evidence>
<keyword evidence="7 20" id="KW-0812">Transmembrane</keyword>
<evidence type="ECO:0000256" key="10">
    <source>
        <dbReference type="ARBA" id="ARBA00022840"/>
    </source>
</evidence>
<keyword evidence="20" id="KW-0472">Membrane</keyword>
<evidence type="ECO:0000256" key="1">
    <source>
        <dbReference type="ARBA" id="ARBA00004651"/>
    </source>
</evidence>
<dbReference type="InterPro" id="IPR004365">
    <property type="entry name" value="NA-bd_OB_tRNA"/>
</dbReference>
<dbReference type="GO" id="GO:0006629">
    <property type="term" value="P:lipid metabolic process"/>
    <property type="evidence" value="ECO:0007669"/>
    <property type="project" value="UniProtKB-KW"/>
</dbReference>
<evidence type="ECO:0000256" key="11">
    <source>
        <dbReference type="ARBA" id="ARBA00022989"/>
    </source>
</evidence>
<feature type="binding site" evidence="19">
    <location>
        <position position="1024"/>
    </location>
    <ligand>
        <name>Mg(2+)</name>
        <dbReference type="ChEBI" id="CHEBI:18420"/>
        <label>1</label>
    </ligand>
</feature>
<keyword evidence="19" id="KW-0963">Cytoplasm</keyword>
<dbReference type="EMBL" id="AP012319">
    <property type="protein sequence ID" value="BAL87915.1"/>
    <property type="molecule type" value="Genomic_DNA"/>
</dbReference>
<evidence type="ECO:0000259" key="21">
    <source>
        <dbReference type="PROSITE" id="PS50862"/>
    </source>
</evidence>
<dbReference type="GO" id="GO:0005829">
    <property type="term" value="C:cytosol"/>
    <property type="evidence" value="ECO:0007669"/>
    <property type="project" value="TreeGrafter"/>
</dbReference>
<dbReference type="GO" id="GO:0050071">
    <property type="term" value="F:phosphatidylglycerol lysyltransferase activity"/>
    <property type="evidence" value="ECO:0007669"/>
    <property type="project" value="UniProtKB-EC"/>
</dbReference>
<dbReference type="KEGG" id="ams:AMIS_26950"/>
<dbReference type="GO" id="GO:0046677">
    <property type="term" value="P:response to antibiotic"/>
    <property type="evidence" value="ECO:0007669"/>
    <property type="project" value="UniProtKB-KW"/>
</dbReference>
<dbReference type="Gene3D" id="2.40.50.140">
    <property type="entry name" value="Nucleic acid-binding proteins"/>
    <property type="match status" value="1"/>
</dbReference>
<feature type="transmembrane region" description="Helical" evidence="20">
    <location>
        <begin position="21"/>
        <end position="39"/>
    </location>
</feature>
<dbReference type="SUPFAM" id="SSF55681">
    <property type="entry name" value="Class II aaRS and biotin synthetases"/>
    <property type="match status" value="1"/>
</dbReference>
<evidence type="ECO:0000256" key="13">
    <source>
        <dbReference type="ARBA" id="ARBA00023146"/>
    </source>
</evidence>
<evidence type="ECO:0000256" key="3">
    <source>
        <dbReference type="ARBA" id="ARBA00009968"/>
    </source>
</evidence>
<dbReference type="Pfam" id="PF16995">
    <property type="entry name" value="tRNA-synt_2_TM"/>
    <property type="match status" value="1"/>
</dbReference>
<sequence>MIFVASADNKPRDRHDYVAAWWGRIVTIAGIWVLISFPLRMFSWTRWVDYAFSLINMPAEPNVFIAAVLLLMGSALRRRLRAAYLLLLVYQVSATLLNAVLSVIGFTYWHDPSEIDLGLSRLDILLSAASTPIGVVVIVQLWRARAAFPARLARGSRRTSGAVLIGGLAASWVLAFGLTLLFPDTLRGVGERVIWANRSALGLTVAGSNTGLHGHQGHHWVSVAASTLSALVLLVAVSVFLRSARAKQYLTAEAEVHLRQLVLTDGERDSLGYFATRRDKSVIFSPDGRAAITYRVVASVSLASADPIGQVSSWPAAIDAWQTEARRHGWFPAVLSASEAGATAYVAAGMKALSIGDEAILEVASFTLQDRAMRPVRRAVTRVQGAGYSCQVRRQAALGVDELQELDRLAATWRGDGAERGFSMALGRLGDPADGRCVVVTAHDPQGRPRGVLTFVPWGSRGLSLDLMRADRTAENGLTEFMVAGLVDACPDLGIHRISMNFAMFRSVFSSSDTVGAGPVIRVTDAVLSVASRFWQLESLYRANAKYLPAWVPRFLCFDSSLTLSRAALAAGQAEGFLPTLAPPAPDHATETVGGVAFVEAVRAQEERLLRPPRPQRRLSQQQRVRLEKMHRLIADGVEPYPVAVPRTCTLAEVRRAHPGPAPDTRTGQRVSVTGRVHALRDLGGVLFATLREGDTLLQAMLTAEATPASLRHRWRRTVDLGDHVSVTGEVVTSRRGELSIRVEEWTMAAKCLRPVPDTHAGFSDPEARVAQRHLDLLVNPDAMQVLRHRSAAVKALRDAFTHRGYAEVETPMLQAVHGGAAARPFRTHINAYDMELFLRIAPELYLKRLCVAGMEKVFELNRNFRNEGVDATHNPEFTSLEAYEAYADYTTMRELARDLILEVATAVHGRPVAMRPDGPVDLSGPWPVITVHDAVSRATGTPLDSATGVEQVRAVCDSRGVHAPAGATAGELVLELYDALVEKQTTHPTFYTDFPLETSPLTRTHRHDPRLAERWDLVAFGMELGTAYSELIDPVDQRERLTAQSLKAAAGDPEAMQIDEAFLSALEFAMPPTGGLGLGVDRIVMLLTGMPIRATLAFPFHRPTPVPLS</sequence>
<dbReference type="InterPro" id="IPR002313">
    <property type="entry name" value="Lys-tRNA-ligase_II"/>
</dbReference>
<dbReference type="NCBIfam" id="NF002821">
    <property type="entry name" value="PRK02983.1"/>
    <property type="match status" value="1"/>
</dbReference>
<evidence type="ECO:0000256" key="19">
    <source>
        <dbReference type="HAMAP-Rule" id="MF_00252"/>
    </source>
</evidence>
<keyword evidence="5 19" id="KW-0436">Ligase</keyword>
<gene>
    <name evidence="19" type="primary">lysS</name>
    <name evidence="22" type="ordered locus">AMIS_26950</name>
</gene>
<comment type="subunit">
    <text evidence="19">Homodimer.</text>
</comment>
<evidence type="ECO:0000256" key="6">
    <source>
        <dbReference type="ARBA" id="ARBA00022679"/>
    </source>
</evidence>
<evidence type="ECO:0000256" key="2">
    <source>
        <dbReference type="ARBA" id="ARBA00005270"/>
    </source>
</evidence>
<keyword evidence="11 20" id="KW-1133">Transmembrane helix</keyword>
<dbReference type="GO" id="GO:0000049">
    <property type="term" value="F:tRNA binding"/>
    <property type="evidence" value="ECO:0007669"/>
    <property type="project" value="TreeGrafter"/>
</dbReference>
<comment type="similarity">
    <text evidence="3">In the C-terminal section; belongs to the class-II aminoacyl-tRNA synthetase family.</text>
</comment>
<evidence type="ECO:0000256" key="14">
    <source>
        <dbReference type="ARBA" id="ARBA00023251"/>
    </source>
</evidence>
<reference evidence="22 23" key="1">
    <citation type="submission" date="2012-02" db="EMBL/GenBank/DDBJ databases">
        <title>Complete genome sequence of Actinoplanes missouriensis 431 (= NBRC 102363).</title>
        <authorList>
            <person name="Ohnishi Y."/>
            <person name="Ishikawa J."/>
            <person name="Sekine M."/>
            <person name="Hosoyama A."/>
            <person name="Harada T."/>
            <person name="Narita H."/>
            <person name="Hata T."/>
            <person name="Konno Y."/>
            <person name="Tutikane K."/>
            <person name="Fujita N."/>
            <person name="Horinouchi S."/>
            <person name="Hayakawa M."/>
        </authorList>
    </citation>
    <scope>NUCLEOTIDE SEQUENCE [LARGE SCALE GENOMIC DNA]</scope>
    <source>
        <strain evidence="23">ATCC 14538 / DSM 43046 / CBS 188.64 / JCM 3121 / NBRC 102363 / NCIMB 12654 / NRRL B-3342 / UNCC 431</strain>
    </source>
</reference>
<dbReference type="SUPFAM" id="SSF50249">
    <property type="entry name" value="Nucleic acid-binding proteins"/>
    <property type="match status" value="1"/>
</dbReference>
<comment type="subcellular location">
    <subcellularLocation>
        <location evidence="1">Cell membrane</location>
        <topology evidence="1">Multi-pass membrane protein</topology>
    </subcellularLocation>
    <subcellularLocation>
        <location evidence="19">Cytoplasm</location>
    </subcellularLocation>
</comment>
<comment type="catalytic activity">
    <reaction evidence="17">
        <text>L-lysyl-tRNA(Lys) + a 1,2-diacyl-sn-glycero-3-phospho-(1'-sn-glycerol) = a 1,2-diacyl-sn-glycero-3-phospho-1'-(3'-O-L-lysyl)-sn-glycerol + tRNA(Lys)</text>
        <dbReference type="Rhea" id="RHEA:10668"/>
        <dbReference type="Rhea" id="RHEA-COMP:9696"/>
        <dbReference type="Rhea" id="RHEA-COMP:9697"/>
        <dbReference type="ChEBI" id="CHEBI:64716"/>
        <dbReference type="ChEBI" id="CHEBI:75792"/>
        <dbReference type="ChEBI" id="CHEBI:78442"/>
        <dbReference type="ChEBI" id="CHEBI:78529"/>
        <dbReference type="EC" id="2.3.2.3"/>
    </reaction>
</comment>
<dbReference type="AlphaFoldDB" id="I0H4H8"/>
<feature type="domain" description="Aminoacyl-transfer RNA synthetases class-II family profile" evidence="21">
    <location>
        <begin position="787"/>
        <end position="1108"/>
    </location>
</feature>
<dbReference type="PATRIC" id="fig|512565.3.peg.2693"/>
<dbReference type="Pfam" id="PF09924">
    <property type="entry name" value="LPG_synthase_C"/>
    <property type="match status" value="1"/>
</dbReference>
<feature type="transmembrane region" description="Helical" evidence="20">
    <location>
        <begin position="220"/>
        <end position="241"/>
    </location>
</feature>
<keyword evidence="13 19" id="KW-0030">Aminoacyl-tRNA synthetase</keyword>
<dbReference type="HAMAP" id="MF_00252">
    <property type="entry name" value="Lys_tRNA_synth_class2"/>
    <property type="match status" value="1"/>
</dbReference>
<comment type="cofactor">
    <cofactor evidence="19">
        <name>Mg(2+)</name>
        <dbReference type="ChEBI" id="CHEBI:18420"/>
    </cofactor>
    <text evidence="19">Binds 3 Mg(2+) ions per subunit.</text>
</comment>
<dbReference type="PANTHER" id="PTHR42918:SF15">
    <property type="entry name" value="LYSINE--TRNA LIGASE, CHLOROPLASTIC_MITOCHONDRIAL"/>
    <property type="match status" value="1"/>
</dbReference>
<dbReference type="eggNOG" id="COG1190">
    <property type="taxonomic scope" value="Bacteria"/>
</dbReference>
<dbReference type="NCBIfam" id="NF001756">
    <property type="entry name" value="PRK00484.1"/>
    <property type="match status" value="1"/>
</dbReference>
<dbReference type="RefSeq" id="WP_014442810.1">
    <property type="nucleotide sequence ID" value="NC_017093.1"/>
</dbReference>
<dbReference type="InterPro" id="IPR004364">
    <property type="entry name" value="Aa-tRNA-synt_II"/>
</dbReference>
<feature type="binding site" evidence="19">
    <location>
        <position position="1024"/>
    </location>
    <ligand>
        <name>Mg(2+)</name>
        <dbReference type="ChEBI" id="CHEBI:18420"/>
        <label>2</label>
    </ligand>
</feature>
<feature type="transmembrane region" description="Helical" evidence="20">
    <location>
        <begin position="162"/>
        <end position="182"/>
    </location>
</feature>
<evidence type="ECO:0000313" key="23">
    <source>
        <dbReference type="Proteomes" id="UP000007882"/>
    </source>
</evidence>
<dbReference type="GO" id="GO:0004824">
    <property type="term" value="F:lysine-tRNA ligase activity"/>
    <property type="evidence" value="ECO:0007669"/>
    <property type="project" value="UniProtKB-UniRule"/>
</dbReference>
<dbReference type="HOGENOM" id="CLU_008255_2_1_11"/>
<dbReference type="STRING" id="512565.AMIS_26950"/>
<dbReference type="InterPro" id="IPR044136">
    <property type="entry name" value="Lys-tRNA-ligase_II_N"/>
</dbReference>
<dbReference type="Gene3D" id="3.30.930.10">
    <property type="entry name" value="Bira Bifunctional Protein, Domain 2"/>
    <property type="match status" value="1"/>
</dbReference>
<keyword evidence="6" id="KW-0808">Transferase</keyword>
<dbReference type="eggNOG" id="COG2898">
    <property type="taxonomic scope" value="Bacteria"/>
</dbReference>
<keyword evidence="9 19" id="KW-0547">Nucleotide-binding</keyword>
<protein>
    <recommendedName>
        <fullName evidence="19">Lysine--tRNA ligase</fullName>
        <ecNumber evidence="19">6.1.1.6</ecNumber>
    </recommendedName>
    <alternativeName>
        <fullName evidence="19">Lysyl-tRNA synthetase</fullName>
        <shortName evidence="19">LysRS</shortName>
    </alternativeName>
</protein>
<dbReference type="InterPro" id="IPR024320">
    <property type="entry name" value="LPG_synthase_C"/>
</dbReference>
<dbReference type="InterPro" id="IPR045864">
    <property type="entry name" value="aa-tRNA-synth_II/BPL/LPL"/>
</dbReference>
<evidence type="ECO:0000256" key="8">
    <source>
        <dbReference type="ARBA" id="ARBA00022723"/>
    </source>
</evidence>
<organism evidence="22 23">
    <name type="scientific">Actinoplanes missouriensis (strain ATCC 14538 / DSM 43046 / CBS 188.64 / JCM 3121 / NBRC 102363 / NCIMB 12654 / NRRL B-3342 / UNCC 431)</name>
    <dbReference type="NCBI Taxonomy" id="512565"/>
    <lineage>
        <taxon>Bacteria</taxon>
        <taxon>Bacillati</taxon>
        <taxon>Actinomycetota</taxon>
        <taxon>Actinomycetes</taxon>
        <taxon>Micromonosporales</taxon>
        <taxon>Micromonosporaceae</taxon>
        <taxon>Actinoplanes</taxon>
    </lineage>
</organism>
<keyword evidence="19" id="KW-0648">Protein biosynthesis</keyword>
<keyword evidence="10 19" id="KW-0067">ATP-binding</keyword>
<keyword evidence="4" id="KW-1003">Cell membrane</keyword>
<evidence type="ECO:0000256" key="17">
    <source>
        <dbReference type="ARBA" id="ARBA00047540"/>
    </source>
</evidence>
<feature type="binding site" evidence="19">
    <location>
        <position position="1017"/>
    </location>
    <ligand>
        <name>Mg(2+)</name>
        <dbReference type="ChEBI" id="CHEBI:18420"/>
        <label>1</label>
    </ligand>
</feature>
<keyword evidence="14" id="KW-0046">Antibiotic resistance</keyword>
<dbReference type="InterPro" id="IPR018149">
    <property type="entry name" value="Lys-tRNA-synth_II_C"/>
</dbReference>
<dbReference type="InterPro" id="IPR012340">
    <property type="entry name" value="NA-bd_OB-fold"/>
</dbReference>
<dbReference type="GO" id="GO:0000287">
    <property type="term" value="F:magnesium ion binding"/>
    <property type="evidence" value="ECO:0007669"/>
    <property type="project" value="UniProtKB-UniRule"/>
</dbReference>
<evidence type="ECO:0000256" key="9">
    <source>
        <dbReference type="ARBA" id="ARBA00022741"/>
    </source>
</evidence>
<dbReference type="GO" id="GO:0005524">
    <property type="term" value="F:ATP binding"/>
    <property type="evidence" value="ECO:0007669"/>
    <property type="project" value="UniProtKB-UniRule"/>
</dbReference>
<dbReference type="CDD" id="cd04322">
    <property type="entry name" value="LysRS_N"/>
    <property type="match status" value="1"/>
</dbReference>
<comment type="similarity">
    <text evidence="2">In the N-terminal section; belongs to the LPG synthetase family.</text>
</comment>
<dbReference type="GO" id="GO:0006430">
    <property type="term" value="P:lysyl-tRNA aminoacylation"/>
    <property type="evidence" value="ECO:0007669"/>
    <property type="project" value="UniProtKB-UniRule"/>
</dbReference>
<evidence type="ECO:0000256" key="15">
    <source>
        <dbReference type="ARBA" id="ARBA00023268"/>
    </source>
</evidence>
<keyword evidence="8 19" id="KW-0479">Metal-binding</keyword>
<evidence type="ECO:0000256" key="20">
    <source>
        <dbReference type="SAM" id="Phobius"/>
    </source>
</evidence>
<proteinExistence type="inferred from homology"/>
<comment type="catalytic activity">
    <reaction evidence="18 19">
        <text>tRNA(Lys) + L-lysine + ATP = L-lysyl-tRNA(Lys) + AMP + diphosphate</text>
        <dbReference type="Rhea" id="RHEA:20792"/>
        <dbReference type="Rhea" id="RHEA-COMP:9696"/>
        <dbReference type="Rhea" id="RHEA-COMP:9697"/>
        <dbReference type="ChEBI" id="CHEBI:30616"/>
        <dbReference type="ChEBI" id="CHEBI:32551"/>
        <dbReference type="ChEBI" id="CHEBI:33019"/>
        <dbReference type="ChEBI" id="CHEBI:78442"/>
        <dbReference type="ChEBI" id="CHEBI:78529"/>
        <dbReference type="ChEBI" id="CHEBI:456215"/>
        <dbReference type="EC" id="6.1.1.6"/>
    </reaction>
</comment>
<dbReference type="PRINTS" id="PR00982">
    <property type="entry name" value="TRNASYNTHLYS"/>
</dbReference>
<evidence type="ECO:0000256" key="4">
    <source>
        <dbReference type="ARBA" id="ARBA00022475"/>
    </source>
</evidence>
<evidence type="ECO:0000313" key="22">
    <source>
        <dbReference type="EMBL" id="BAL87915.1"/>
    </source>
</evidence>
<dbReference type="EC" id="6.1.1.6" evidence="19"/>
<evidence type="ECO:0000256" key="5">
    <source>
        <dbReference type="ARBA" id="ARBA00022598"/>
    </source>
</evidence>
<dbReference type="PROSITE" id="PS50862">
    <property type="entry name" value="AA_TRNA_LIGASE_II"/>
    <property type="match status" value="1"/>
</dbReference>
<feature type="transmembrane region" description="Helical" evidence="20">
    <location>
        <begin position="51"/>
        <end position="72"/>
    </location>
</feature>
<comment type="similarity">
    <text evidence="19">Belongs to the class-II aminoacyl-tRNA synthetase family.</text>
</comment>
<dbReference type="InterPro" id="IPR031553">
    <property type="entry name" value="tRNA-synt_2_TM"/>
</dbReference>
<keyword evidence="12" id="KW-0443">Lipid metabolism</keyword>
<evidence type="ECO:0000256" key="16">
    <source>
        <dbReference type="ARBA" id="ARBA00024681"/>
    </source>
</evidence>
<feature type="transmembrane region" description="Helical" evidence="20">
    <location>
        <begin position="84"/>
        <end position="109"/>
    </location>
</feature>
<dbReference type="Proteomes" id="UP000007882">
    <property type="component" value="Chromosome"/>
</dbReference>
<dbReference type="InterPro" id="IPR006195">
    <property type="entry name" value="aa-tRNA-synth_II"/>
</dbReference>
<keyword evidence="23" id="KW-1185">Reference proteome</keyword>
<keyword evidence="15" id="KW-0511">Multifunctional enzyme</keyword>
<evidence type="ECO:0000256" key="18">
    <source>
        <dbReference type="ARBA" id="ARBA00048573"/>
    </source>
</evidence>
<dbReference type="Pfam" id="PF00152">
    <property type="entry name" value="tRNA-synt_2"/>
    <property type="match status" value="1"/>
</dbReference>
<dbReference type="GO" id="GO:0005886">
    <property type="term" value="C:plasma membrane"/>
    <property type="evidence" value="ECO:0007669"/>
    <property type="project" value="UniProtKB-SubCell"/>
</dbReference>
<comment type="function">
    <text evidence="16">Catalyzes the production of L-lysyl-tRNA(Lys)transfer and the transfer of a lysyl group from L-lysyl-tRNA(Lys) to membrane-bound phosphatidylglycerol (PG), which produces lysylphosphatidylglycerol (LPG), one of the components of the bacterial membrane with a positive net charge. LPG synthesis contributes to the resistance to cationic antimicrobial peptides (CAMPs) and likely protects M.tuberculosis against the CAMPs produced by competiting microorganisms (bacteriocins). In fact, the modification of anionic phosphatidylglycerol with positively charged L-lysine results in repulsion of the peptides.</text>
</comment>
<name>I0H4H8_ACTM4</name>
<feature type="transmembrane region" description="Helical" evidence="20">
    <location>
        <begin position="124"/>
        <end position="142"/>
    </location>
</feature>
<dbReference type="PANTHER" id="PTHR42918">
    <property type="entry name" value="LYSYL-TRNA SYNTHETASE"/>
    <property type="match status" value="1"/>
</dbReference>
<evidence type="ECO:0000256" key="7">
    <source>
        <dbReference type="ARBA" id="ARBA00022692"/>
    </source>
</evidence>
<dbReference type="NCBIfam" id="TIGR00499">
    <property type="entry name" value="lysS_bact"/>
    <property type="match status" value="1"/>
</dbReference>
<dbReference type="Pfam" id="PF01336">
    <property type="entry name" value="tRNA_anti-codon"/>
    <property type="match status" value="1"/>
</dbReference>
<keyword evidence="19" id="KW-0460">Magnesium</keyword>
<accession>I0H4H8</accession>